<accession>A0A1M5R186</accession>
<keyword evidence="4" id="KW-1185">Reference proteome</keyword>
<dbReference type="AlphaFoldDB" id="A0A1M5R186"/>
<gene>
    <name evidence="3" type="ORF">SAMN02745245_00782</name>
</gene>
<dbReference type="GO" id="GO:0003677">
    <property type="term" value="F:DNA binding"/>
    <property type="evidence" value="ECO:0007669"/>
    <property type="project" value="UniProtKB-KW"/>
</dbReference>
<dbReference type="Pfam" id="PF01381">
    <property type="entry name" value="HTH_3"/>
    <property type="match status" value="1"/>
</dbReference>
<dbReference type="Proteomes" id="UP000184032">
    <property type="component" value="Unassembled WGS sequence"/>
</dbReference>
<evidence type="ECO:0000259" key="2">
    <source>
        <dbReference type="PROSITE" id="PS50943"/>
    </source>
</evidence>
<dbReference type="Gene3D" id="1.10.260.40">
    <property type="entry name" value="lambda repressor-like DNA-binding domains"/>
    <property type="match status" value="1"/>
</dbReference>
<sequence>MNYYLISIQLYGSYYFDKIKLLRKGDYMKINEIIKMKRLELGYTQEQVANFLGVSTPVVSKWESGVTYPDITILPPLARLLNTDLNTLLSFKDDLSKEEVTNILNKTFEIIEKKNYATAFNYAMDIIKEYPNSELLILNLALTLDGALTLFVVENQTDYKEKIELIYEKLIESTDSAIKSEALPMVISKYMQEENYDRAEELINALPIPNTRNKNFYLTKLYFQKNNFSEASKLLSSELIQSVSDVQSVLLTMIQIALKENRIEDARLYADSYKNINTEFDLMKFISYTPYLEIEIHEKNKEAALLLIKSMLKSLEENWDTENSPFYKFLNSKNNDTENFISKFVPTIVNGFETEEEYNFLREDREFIKLIENYKKKYNLE</sequence>
<dbReference type="CDD" id="cd00093">
    <property type="entry name" value="HTH_XRE"/>
    <property type="match status" value="1"/>
</dbReference>
<evidence type="ECO:0000313" key="3">
    <source>
        <dbReference type="EMBL" id="SHH20145.1"/>
    </source>
</evidence>
<evidence type="ECO:0000313" key="4">
    <source>
        <dbReference type="Proteomes" id="UP000184032"/>
    </source>
</evidence>
<dbReference type="Gene3D" id="1.25.40.10">
    <property type="entry name" value="Tetratricopeptide repeat domain"/>
    <property type="match status" value="1"/>
</dbReference>
<name>A0A1M5R186_9FIRM</name>
<dbReference type="InterPro" id="IPR011990">
    <property type="entry name" value="TPR-like_helical_dom_sf"/>
</dbReference>
<protein>
    <submittedName>
        <fullName evidence="3">DNA-binding transcriptional regulator, XRE-family HTH domain</fullName>
    </submittedName>
</protein>
<feature type="domain" description="HTH cro/C1-type" evidence="2">
    <location>
        <begin position="34"/>
        <end position="88"/>
    </location>
</feature>
<dbReference type="PANTHER" id="PTHR46558">
    <property type="entry name" value="TRACRIPTIONAL REGULATORY PROTEIN-RELATED-RELATED"/>
    <property type="match status" value="1"/>
</dbReference>
<organism evidence="3 4">
    <name type="scientific">Anaerosphaera aminiphila DSM 21120</name>
    <dbReference type="NCBI Taxonomy" id="1120995"/>
    <lineage>
        <taxon>Bacteria</taxon>
        <taxon>Bacillati</taxon>
        <taxon>Bacillota</taxon>
        <taxon>Tissierellia</taxon>
        <taxon>Tissierellales</taxon>
        <taxon>Peptoniphilaceae</taxon>
        <taxon>Anaerosphaera</taxon>
    </lineage>
</organism>
<dbReference type="InterPro" id="IPR010982">
    <property type="entry name" value="Lambda_DNA-bd_dom_sf"/>
</dbReference>
<dbReference type="SMART" id="SM00530">
    <property type="entry name" value="HTH_XRE"/>
    <property type="match status" value="1"/>
</dbReference>
<dbReference type="EMBL" id="FQXI01000004">
    <property type="protein sequence ID" value="SHH20145.1"/>
    <property type="molecule type" value="Genomic_DNA"/>
</dbReference>
<dbReference type="STRING" id="1120995.SAMN02745245_00782"/>
<dbReference type="PANTHER" id="PTHR46558:SF11">
    <property type="entry name" value="HTH-TYPE TRANSCRIPTIONAL REGULATOR XRE"/>
    <property type="match status" value="1"/>
</dbReference>
<dbReference type="InterPro" id="IPR001387">
    <property type="entry name" value="Cro/C1-type_HTH"/>
</dbReference>
<keyword evidence="1 3" id="KW-0238">DNA-binding</keyword>
<dbReference type="SUPFAM" id="SSF47413">
    <property type="entry name" value="lambda repressor-like DNA-binding domains"/>
    <property type="match status" value="1"/>
</dbReference>
<proteinExistence type="predicted"/>
<reference evidence="3 4" key="1">
    <citation type="submission" date="2016-11" db="EMBL/GenBank/DDBJ databases">
        <authorList>
            <person name="Jaros S."/>
            <person name="Januszkiewicz K."/>
            <person name="Wedrychowicz H."/>
        </authorList>
    </citation>
    <scope>NUCLEOTIDE SEQUENCE [LARGE SCALE GENOMIC DNA]</scope>
    <source>
        <strain evidence="3 4">DSM 21120</strain>
    </source>
</reference>
<dbReference type="PROSITE" id="PS50943">
    <property type="entry name" value="HTH_CROC1"/>
    <property type="match status" value="1"/>
</dbReference>
<evidence type="ECO:0000256" key="1">
    <source>
        <dbReference type="ARBA" id="ARBA00023125"/>
    </source>
</evidence>